<comment type="caution">
    <text evidence="2">The sequence shown here is derived from an EMBL/GenBank/DDBJ whole genome shotgun (WGS) entry which is preliminary data.</text>
</comment>
<protein>
    <recommendedName>
        <fullName evidence="4">Transmembrane protein</fullName>
    </recommendedName>
</protein>
<organism evidence="2 3">
    <name type="scientific">Paramecium octaurelia</name>
    <dbReference type="NCBI Taxonomy" id="43137"/>
    <lineage>
        <taxon>Eukaryota</taxon>
        <taxon>Sar</taxon>
        <taxon>Alveolata</taxon>
        <taxon>Ciliophora</taxon>
        <taxon>Intramacronucleata</taxon>
        <taxon>Oligohymenophorea</taxon>
        <taxon>Peniculida</taxon>
        <taxon>Parameciidae</taxon>
        <taxon>Paramecium</taxon>
    </lineage>
</organism>
<dbReference type="EMBL" id="CAJJDP010000012">
    <property type="protein sequence ID" value="CAD8141801.1"/>
    <property type="molecule type" value="Genomic_DNA"/>
</dbReference>
<dbReference type="OrthoDB" id="303855at2759"/>
<evidence type="ECO:0000256" key="1">
    <source>
        <dbReference type="SAM" id="Phobius"/>
    </source>
</evidence>
<dbReference type="PANTHER" id="PTHR12621">
    <property type="entry name" value="CYSTEINE AND HISTIDINE-RICH DOMAIN CHORD -CONTAINING PROTEIN"/>
    <property type="match status" value="1"/>
</dbReference>
<dbReference type="Proteomes" id="UP000683925">
    <property type="component" value="Unassembled WGS sequence"/>
</dbReference>
<accession>A0A8S1SK47</accession>
<dbReference type="GO" id="GO:0008270">
    <property type="term" value="F:zinc ion binding"/>
    <property type="evidence" value="ECO:0007669"/>
    <property type="project" value="TreeGrafter"/>
</dbReference>
<evidence type="ECO:0000313" key="2">
    <source>
        <dbReference type="EMBL" id="CAD8141801.1"/>
    </source>
</evidence>
<dbReference type="OMA" id="ILHEWIS"/>
<evidence type="ECO:0000313" key="3">
    <source>
        <dbReference type="Proteomes" id="UP000683925"/>
    </source>
</evidence>
<dbReference type="AlphaFoldDB" id="A0A8S1SK47"/>
<dbReference type="PANTHER" id="PTHR12621:SF7">
    <property type="entry name" value="CYSTEINE AND HISTIDINE-RICH DOMAIN-CONTAINING PROTEIN 1"/>
    <property type="match status" value="1"/>
</dbReference>
<keyword evidence="1" id="KW-1133">Transmembrane helix</keyword>
<name>A0A8S1SK47_PAROT</name>
<gene>
    <name evidence="2" type="ORF">POCTA_138.1.T0130142</name>
</gene>
<keyword evidence="1" id="KW-0472">Membrane</keyword>
<keyword evidence="3" id="KW-1185">Reference proteome</keyword>
<sequence>MNYLSFIDIFGVQFRQQIRYHVKSQKSLIGGITSLLILIASFGYLAYILHEWISFNLLPKLTNTLMADQTSELLYLEDESLFEFAYWKYSNKQVDPFNQQNNIITPIGIYFESDQESKKFSFLNQIDKLSTFGTKKYGLNQLKLSQSSKGINVRELMIVFVKCNPLYLSANQTCASEKEINNFFTSAVNYFQFELNLKQFNPQTQQIETFKKTYYFSLDKVIATQSQISFKQAQASIDNGILFESLTKETFVQDAQILTTSSSLSLWQDLLEIDSYFTITLRLDPISNELHIVYPKIGEVLAQVGSIVNILMMLKYIVVYYNEKILDKSFVDYVLSFYFTDYNQLMKSKVDSDKKACSILVEQARKRLVYINIIYELSRIQMFLQHHFGRKKLQESHSFGIRLKPPNTDLNQEFELELISQNSQEHSDEENKGFLIKDFLLFSQPNSCLNQVEIDQANKQNSKISPQQNFELQQL</sequence>
<keyword evidence="1" id="KW-0812">Transmembrane</keyword>
<evidence type="ECO:0008006" key="4">
    <source>
        <dbReference type="Google" id="ProtNLM"/>
    </source>
</evidence>
<reference evidence="2" key="1">
    <citation type="submission" date="2021-01" db="EMBL/GenBank/DDBJ databases">
        <authorList>
            <consortium name="Genoscope - CEA"/>
            <person name="William W."/>
        </authorList>
    </citation>
    <scope>NUCLEOTIDE SEQUENCE</scope>
</reference>
<feature type="transmembrane region" description="Helical" evidence="1">
    <location>
        <begin position="28"/>
        <end position="49"/>
    </location>
</feature>
<proteinExistence type="predicted"/>